<dbReference type="GO" id="GO:0016477">
    <property type="term" value="P:cell migration"/>
    <property type="evidence" value="ECO:0007669"/>
    <property type="project" value="TreeGrafter"/>
</dbReference>
<feature type="domain" description="SH3" evidence="5">
    <location>
        <begin position="40"/>
        <end position="99"/>
    </location>
</feature>
<dbReference type="AlphaFoldDB" id="A0A914WNP4"/>
<dbReference type="InterPro" id="IPR001452">
    <property type="entry name" value="SH3_domain"/>
</dbReference>
<dbReference type="PANTHER" id="PTHR14167">
    <property type="entry name" value="SH3 DOMAIN-CONTAINING"/>
    <property type="match status" value="1"/>
</dbReference>
<proteinExistence type="predicted"/>
<feature type="region of interest" description="Disordered" evidence="4">
    <location>
        <begin position="269"/>
        <end position="387"/>
    </location>
</feature>
<dbReference type="SUPFAM" id="SSF50044">
    <property type="entry name" value="SH3-domain"/>
    <property type="match status" value="2"/>
</dbReference>
<feature type="compositionally biased region" description="Basic and acidic residues" evidence="4">
    <location>
        <begin position="351"/>
        <end position="365"/>
    </location>
</feature>
<dbReference type="PRINTS" id="PR00499">
    <property type="entry name" value="P67PHOX"/>
</dbReference>
<reference evidence="7" key="1">
    <citation type="submission" date="2022-11" db="UniProtKB">
        <authorList>
            <consortium name="WormBaseParasite"/>
        </authorList>
    </citation>
    <scope>IDENTIFICATION</scope>
</reference>
<feature type="region of interest" description="Disordered" evidence="4">
    <location>
        <begin position="399"/>
        <end position="507"/>
    </location>
</feature>
<feature type="domain" description="SH3" evidence="5">
    <location>
        <begin position="207"/>
        <end position="269"/>
    </location>
</feature>
<feature type="compositionally biased region" description="Low complexity" evidence="4">
    <location>
        <begin position="332"/>
        <end position="349"/>
    </location>
</feature>
<dbReference type="WBParaSite" id="PSAMB.scaffold4845size13361.g25313.t1">
    <property type="protein sequence ID" value="PSAMB.scaffold4845size13361.g25313.t1"/>
    <property type="gene ID" value="PSAMB.scaffold4845size13361.g25313"/>
</dbReference>
<name>A0A914WNP4_9BILA</name>
<dbReference type="Pfam" id="PF14604">
    <property type="entry name" value="SH3_9"/>
    <property type="match status" value="2"/>
</dbReference>
<evidence type="ECO:0000256" key="1">
    <source>
        <dbReference type="ARBA" id="ARBA00022443"/>
    </source>
</evidence>
<evidence type="ECO:0000313" key="6">
    <source>
        <dbReference type="Proteomes" id="UP000887566"/>
    </source>
</evidence>
<dbReference type="Gene3D" id="2.30.30.40">
    <property type="entry name" value="SH3 Domains"/>
    <property type="match status" value="2"/>
</dbReference>
<dbReference type="Proteomes" id="UP000887566">
    <property type="component" value="Unplaced"/>
</dbReference>
<evidence type="ECO:0000256" key="3">
    <source>
        <dbReference type="SAM" id="Coils"/>
    </source>
</evidence>
<sequence>MTDPDRPAAGRVANLVDRLSKDLSHSTKSNDVPVRRGSGKKSGKAVVRFSYNPAHEDELALNVDDVIEVIEEVEEGWMRGKVNGKMGVFPVNFVAFTPSEAPEGQRTAGKDESENTNPAAAPLAKTEDNEDAQTPEAMQREILPKKVRGIGFGDILGNANSVQLRSTKPTSTTENKTTIEFVGRKLPTAGAPAAADEQAKTADGKQKDSQLARVLFVYNPAHDDELDLPEVGALVSVLSTKCEDPGWFFGELNGKKGVFPDNFVQMLSPADAAREQKKTQSPPTVPSKPTKPPGSVSPVGNRAPSPEPTPPEKPSADLKPKAATLKYPLNGTASSVSSLSSTAKASASTEGVKEKKDEPPTDAKKPTSLSGGRPMFGPSAFAAAQSAVSQGIKLGAPAAPKAFTKPKMDESGDATSPTEPVSSQKLDHPTASRPRQPQKRPPSQVFLSHKQRLSSGDELEKTDVDSSPAAPHAKPLVTETTFPAALLPPQPKHSPTPQPSAKASTGEWVSRAEYEALAKEFQSYKTETNARIAELERQVAQLHKS</sequence>
<accession>A0A914WNP4</accession>
<feature type="compositionally biased region" description="Pro residues" evidence="4">
    <location>
        <begin position="283"/>
        <end position="292"/>
    </location>
</feature>
<organism evidence="6 7">
    <name type="scientific">Plectus sambesii</name>
    <dbReference type="NCBI Taxonomy" id="2011161"/>
    <lineage>
        <taxon>Eukaryota</taxon>
        <taxon>Metazoa</taxon>
        <taxon>Ecdysozoa</taxon>
        <taxon>Nematoda</taxon>
        <taxon>Chromadorea</taxon>
        <taxon>Plectida</taxon>
        <taxon>Plectina</taxon>
        <taxon>Plectoidea</taxon>
        <taxon>Plectidae</taxon>
        <taxon>Plectus</taxon>
    </lineage>
</organism>
<keyword evidence="6" id="KW-1185">Reference proteome</keyword>
<feature type="region of interest" description="Disordered" evidence="4">
    <location>
        <begin position="100"/>
        <end position="135"/>
    </location>
</feature>
<evidence type="ECO:0000256" key="2">
    <source>
        <dbReference type="PROSITE-ProRule" id="PRU00192"/>
    </source>
</evidence>
<dbReference type="GO" id="GO:0007015">
    <property type="term" value="P:actin filament organization"/>
    <property type="evidence" value="ECO:0007669"/>
    <property type="project" value="TreeGrafter"/>
</dbReference>
<feature type="coiled-coil region" evidence="3">
    <location>
        <begin position="518"/>
        <end position="545"/>
    </location>
</feature>
<dbReference type="PROSITE" id="PS50002">
    <property type="entry name" value="SH3"/>
    <property type="match status" value="2"/>
</dbReference>
<feature type="compositionally biased region" description="Pro residues" evidence="4">
    <location>
        <begin position="486"/>
        <end position="498"/>
    </location>
</feature>
<keyword evidence="3" id="KW-0175">Coiled coil</keyword>
<protein>
    <submittedName>
        <fullName evidence="7">SH3 domain-containing protein</fullName>
    </submittedName>
</protein>
<feature type="region of interest" description="Disordered" evidence="4">
    <location>
        <begin position="17"/>
        <end position="44"/>
    </location>
</feature>
<feature type="region of interest" description="Disordered" evidence="4">
    <location>
        <begin position="187"/>
        <end position="208"/>
    </location>
</feature>
<dbReference type="InterPro" id="IPR050384">
    <property type="entry name" value="Endophilin_SH3RF"/>
</dbReference>
<dbReference type="SMART" id="SM00326">
    <property type="entry name" value="SH3"/>
    <property type="match status" value="2"/>
</dbReference>
<feature type="compositionally biased region" description="Basic and acidic residues" evidence="4">
    <location>
        <begin position="197"/>
        <end position="208"/>
    </location>
</feature>
<evidence type="ECO:0000256" key="4">
    <source>
        <dbReference type="SAM" id="MobiDB-lite"/>
    </source>
</evidence>
<evidence type="ECO:0000259" key="5">
    <source>
        <dbReference type="PROSITE" id="PS50002"/>
    </source>
</evidence>
<evidence type="ECO:0000313" key="7">
    <source>
        <dbReference type="WBParaSite" id="PSAMB.scaffold4845size13361.g25313.t1"/>
    </source>
</evidence>
<dbReference type="PANTHER" id="PTHR14167:SF92">
    <property type="entry name" value="CIN85 AND CD2AP RELATED, ISOFORM J"/>
    <property type="match status" value="1"/>
</dbReference>
<keyword evidence="1 2" id="KW-0728">SH3 domain</keyword>
<dbReference type="InterPro" id="IPR036028">
    <property type="entry name" value="SH3-like_dom_sf"/>
</dbReference>
<feature type="compositionally biased region" description="Polar residues" evidence="4">
    <location>
        <begin position="413"/>
        <end position="424"/>
    </location>
</feature>